<dbReference type="InterPro" id="IPR004593">
    <property type="entry name" value="SbcD"/>
</dbReference>
<accession>A0A271IZP1</accession>
<evidence type="ECO:0000313" key="7">
    <source>
        <dbReference type="Proteomes" id="UP000216339"/>
    </source>
</evidence>
<dbReference type="InterPro" id="IPR050535">
    <property type="entry name" value="DNA_Repair-Maintenance_Comp"/>
</dbReference>
<dbReference type="GO" id="GO:0008408">
    <property type="term" value="F:3'-5' exonuclease activity"/>
    <property type="evidence" value="ECO:0007669"/>
    <property type="project" value="InterPro"/>
</dbReference>
<dbReference type="AlphaFoldDB" id="A0A271IZP1"/>
<evidence type="ECO:0000313" key="6">
    <source>
        <dbReference type="EMBL" id="PAP76547.1"/>
    </source>
</evidence>
<keyword evidence="3 4" id="KW-0269">Exonuclease</keyword>
<dbReference type="RefSeq" id="WP_095510206.1">
    <property type="nucleotide sequence ID" value="NZ_MQWD01000001.1"/>
</dbReference>
<keyword evidence="4" id="KW-0255">Endonuclease</keyword>
<dbReference type="SUPFAM" id="SSF56300">
    <property type="entry name" value="Metallo-dependent phosphatases"/>
    <property type="match status" value="1"/>
</dbReference>
<proteinExistence type="inferred from homology"/>
<dbReference type="EMBL" id="MQWD01000001">
    <property type="protein sequence ID" value="PAP76547.1"/>
    <property type="molecule type" value="Genomic_DNA"/>
</dbReference>
<name>A0A271IZP1_9BACT</name>
<comment type="function">
    <text evidence="4">SbcCD cleaves DNA hairpin structures. These structures can inhibit DNA replication and are intermediates in certain DNA recombination reactions. The complex acts as a 3'-&gt;5' double strand exonuclease that can open hairpins. It also has a 5' single-strand endonuclease activity.</text>
</comment>
<dbReference type="Proteomes" id="UP000216339">
    <property type="component" value="Unassembled WGS sequence"/>
</dbReference>
<protein>
    <recommendedName>
        <fullName evidence="4">Nuclease SbcCD subunit D</fullName>
    </recommendedName>
</protein>
<comment type="similarity">
    <text evidence="4">Belongs to the SbcD family.</text>
</comment>
<dbReference type="InterPro" id="IPR029052">
    <property type="entry name" value="Metallo-depent_PP-like"/>
</dbReference>
<organism evidence="6 7">
    <name type="scientific">Rubrivirga marina</name>
    <dbReference type="NCBI Taxonomy" id="1196024"/>
    <lineage>
        <taxon>Bacteria</taxon>
        <taxon>Pseudomonadati</taxon>
        <taxon>Rhodothermota</taxon>
        <taxon>Rhodothermia</taxon>
        <taxon>Rhodothermales</taxon>
        <taxon>Rubricoccaceae</taxon>
        <taxon>Rubrivirga</taxon>
    </lineage>
</organism>
<evidence type="ECO:0000259" key="5">
    <source>
        <dbReference type="Pfam" id="PF00149"/>
    </source>
</evidence>
<dbReference type="PANTHER" id="PTHR30337">
    <property type="entry name" value="COMPONENT OF ATP-DEPENDENT DSDNA EXONUCLEASE"/>
    <property type="match status" value="1"/>
</dbReference>
<dbReference type="NCBIfam" id="TIGR00619">
    <property type="entry name" value="sbcd"/>
    <property type="match status" value="1"/>
</dbReference>
<feature type="coiled-coil region" evidence="4">
    <location>
        <begin position="362"/>
        <end position="417"/>
    </location>
</feature>
<evidence type="ECO:0000256" key="1">
    <source>
        <dbReference type="ARBA" id="ARBA00022722"/>
    </source>
</evidence>
<sequence>MKILHCADVHLGYETHGRLDPATGLNTRLLDFRRCFDVVVQRALDEDVDLFLFAGDAYRTADPTPTQQRQFAEALRPVLEAGIPVAMVVGNHDHPVSFGKASSVDIFGVLDGTVEVFAQPTFRAEGQPGGPIQTKSGPLQLVALPWPIRSKILARDEYRGKTPHEIRQLVEDYYTAFVQRCAAEADPAVPLLVAAHLTVQGSELSGSERASLIAHEPTFTVAQLAQPGVDYVALGHIHRFQDRNAEAFARGEGPPVVYSSSIERISFKEHDADKGFVLVEINPEGEPGRRTAFEFVATPARRFVPIAVDATEAEDPTAAVLAEIARHDVADAVVRVRYRVGEEQPPVDEAAIRDALAEADTVAAVERELDGVERQRRTVVRKDTSLKEAVERYVDQHENLEKIKDDLVAAALEIEREVDAAR</sequence>
<dbReference type="InterPro" id="IPR004843">
    <property type="entry name" value="Calcineurin-like_PHP"/>
</dbReference>
<evidence type="ECO:0000256" key="4">
    <source>
        <dbReference type="RuleBase" id="RU363069"/>
    </source>
</evidence>
<dbReference type="Pfam" id="PF00149">
    <property type="entry name" value="Metallophos"/>
    <property type="match status" value="1"/>
</dbReference>
<dbReference type="Gene3D" id="3.60.21.10">
    <property type="match status" value="1"/>
</dbReference>
<reference evidence="6 7" key="1">
    <citation type="submission" date="2016-11" db="EMBL/GenBank/DDBJ databases">
        <title>Study of marine rhodopsin-containing bacteria.</title>
        <authorList>
            <person name="Yoshizawa S."/>
            <person name="Kumagai Y."/>
            <person name="Kogure K."/>
        </authorList>
    </citation>
    <scope>NUCLEOTIDE SEQUENCE [LARGE SCALE GENOMIC DNA]</scope>
    <source>
        <strain evidence="6 7">SAORIC-28</strain>
    </source>
</reference>
<dbReference type="GO" id="GO:0004519">
    <property type="term" value="F:endonuclease activity"/>
    <property type="evidence" value="ECO:0007669"/>
    <property type="project" value="UniProtKB-KW"/>
</dbReference>
<dbReference type="CDD" id="cd00840">
    <property type="entry name" value="MPP_Mre11_N"/>
    <property type="match status" value="1"/>
</dbReference>
<evidence type="ECO:0000256" key="3">
    <source>
        <dbReference type="ARBA" id="ARBA00022839"/>
    </source>
</evidence>
<feature type="domain" description="Calcineurin-like phosphoesterase" evidence="5">
    <location>
        <begin position="1"/>
        <end position="239"/>
    </location>
</feature>
<evidence type="ECO:0000256" key="2">
    <source>
        <dbReference type="ARBA" id="ARBA00022801"/>
    </source>
</evidence>
<dbReference type="InterPro" id="IPR041796">
    <property type="entry name" value="Mre11_N"/>
</dbReference>
<keyword evidence="4" id="KW-0235">DNA replication</keyword>
<keyword evidence="1 4" id="KW-0540">Nuclease</keyword>
<dbReference type="OrthoDB" id="9773856at2"/>
<keyword evidence="4" id="KW-0233">DNA recombination</keyword>
<keyword evidence="4" id="KW-0175">Coiled coil</keyword>
<keyword evidence="7" id="KW-1185">Reference proteome</keyword>
<comment type="caution">
    <text evidence="6">The sequence shown here is derived from an EMBL/GenBank/DDBJ whole genome shotgun (WGS) entry which is preliminary data.</text>
</comment>
<keyword evidence="2 4" id="KW-0378">Hydrolase</keyword>
<dbReference type="GO" id="GO:0006260">
    <property type="term" value="P:DNA replication"/>
    <property type="evidence" value="ECO:0007669"/>
    <property type="project" value="UniProtKB-KW"/>
</dbReference>
<dbReference type="PANTHER" id="PTHR30337:SF0">
    <property type="entry name" value="NUCLEASE SBCCD SUBUNIT D"/>
    <property type="match status" value="1"/>
</dbReference>
<gene>
    <name evidence="4" type="primary">sbcD</name>
    <name evidence="6" type="ORF">BSZ37_08885</name>
</gene>
<dbReference type="GO" id="GO:0006310">
    <property type="term" value="P:DNA recombination"/>
    <property type="evidence" value="ECO:0007669"/>
    <property type="project" value="UniProtKB-KW"/>
</dbReference>
<comment type="subunit">
    <text evidence="4">Heterodimer of SbcC and SbcD.</text>
</comment>